<dbReference type="EMBL" id="JACTVA010000037">
    <property type="protein sequence ID" value="MBC9208726.1"/>
    <property type="molecule type" value="Genomic_DNA"/>
</dbReference>
<organism evidence="1 2">
    <name type="scientific">Teichococcus aerophilus</name>
    <dbReference type="NCBI Taxonomy" id="1224513"/>
    <lineage>
        <taxon>Bacteria</taxon>
        <taxon>Pseudomonadati</taxon>
        <taxon>Pseudomonadota</taxon>
        <taxon>Alphaproteobacteria</taxon>
        <taxon>Acetobacterales</taxon>
        <taxon>Roseomonadaceae</taxon>
        <taxon>Roseomonas</taxon>
    </lineage>
</organism>
<dbReference type="Pfam" id="PF07617">
    <property type="entry name" value="DUF1579"/>
    <property type="match status" value="1"/>
</dbReference>
<name>A0ABR7RQV2_9PROT</name>
<keyword evidence="2" id="KW-1185">Reference proteome</keyword>
<proteinExistence type="predicted"/>
<dbReference type="Proteomes" id="UP000626026">
    <property type="component" value="Unassembled WGS sequence"/>
</dbReference>
<dbReference type="RefSeq" id="WP_187785876.1">
    <property type="nucleotide sequence ID" value="NZ_JACTVA010000037.1"/>
</dbReference>
<reference evidence="1 2" key="1">
    <citation type="journal article" date="2013" name="Int. J. Syst. Evol. Microbiol.">
        <title>Roseomonas aerophila sp. nov., isolated from air.</title>
        <authorList>
            <person name="Kim S.J."/>
            <person name="Weon H.Y."/>
            <person name="Ahn J.H."/>
            <person name="Hong S.B."/>
            <person name="Seok S.J."/>
            <person name="Whang K.S."/>
            <person name="Kwon S.W."/>
        </authorList>
    </citation>
    <scope>NUCLEOTIDE SEQUENCE [LARGE SCALE GENOMIC DNA]</scope>
    <source>
        <strain evidence="1 2">NBRC 108923</strain>
    </source>
</reference>
<sequence>MHVDPQAEHRWLQRLVGGWTFETTCSMGPDQPPAQSKGSEQVRALGDIWILGEGEGEMPGGGIGRTLITLGYDPLKCRFTGSFIGSMMTHLWHYNGTLQGDVLTLDTEGPSFNDPNQMSQYQDIVTIRSDSERTLASRVRLPDGNWHDFMSATYRRVT</sequence>
<protein>
    <submittedName>
        <fullName evidence="1">DUF1579 domain-containing protein</fullName>
    </submittedName>
</protein>
<evidence type="ECO:0000313" key="2">
    <source>
        <dbReference type="Proteomes" id="UP000626026"/>
    </source>
</evidence>
<accession>A0ABR7RQV2</accession>
<gene>
    <name evidence="1" type="ORF">IBL26_17890</name>
</gene>
<dbReference type="InterPro" id="IPR011473">
    <property type="entry name" value="DUF1579"/>
</dbReference>
<comment type="caution">
    <text evidence="1">The sequence shown here is derived from an EMBL/GenBank/DDBJ whole genome shotgun (WGS) entry which is preliminary data.</text>
</comment>
<evidence type="ECO:0000313" key="1">
    <source>
        <dbReference type="EMBL" id="MBC9208726.1"/>
    </source>
</evidence>